<keyword evidence="1" id="KW-0472">Membrane</keyword>
<organism evidence="2 3">
    <name type="scientific">Lupinus albus</name>
    <name type="common">White lupine</name>
    <name type="synonym">Lupinus termis</name>
    <dbReference type="NCBI Taxonomy" id="3870"/>
    <lineage>
        <taxon>Eukaryota</taxon>
        <taxon>Viridiplantae</taxon>
        <taxon>Streptophyta</taxon>
        <taxon>Embryophyta</taxon>
        <taxon>Tracheophyta</taxon>
        <taxon>Spermatophyta</taxon>
        <taxon>Magnoliopsida</taxon>
        <taxon>eudicotyledons</taxon>
        <taxon>Gunneridae</taxon>
        <taxon>Pentapetalae</taxon>
        <taxon>rosids</taxon>
        <taxon>fabids</taxon>
        <taxon>Fabales</taxon>
        <taxon>Fabaceae</taxon>
        <taxon>Papilionoideae</taxon>
        <taxon>50 kb inversion clade</taxon>
        <taxon>genistoids sensu lato</taxon>
        <taxon>core genistoids</taxon>
        <taxon>Genisteae</taxon>
        <taxon>Lupinus</taxon>
    </lineage>
</organism>
<keyword evidence="1" id="KW-0812">Transmembrane</keyword>
<dbReference type="AlphaFoldDB" id="A0A6A4PNV5"/>
<comment type="caution">
    <text evidence="2">The sequence shown here is derived from an EMBL/GenBank/DDBJ whole genome shotgun (WGS) entry which is preliminary data.</text>
</comment>
<evidence type="ECO:0000313" key="3">
    <source>
        <dbReference type="Proteomes" id="UP000447434"/>
    </source>
</evidence>
<dbReference type="Proteomes" id="UP000447434">
    <property type="component" value="Chromosome 12"/>
</dbReference>
<gene>
    <name evidence="2" type="ORF">Lalb_Chr12g0207531</name>
</gene>
<dbReference type="EMBL" id="WOCE01000012">
    <property type="protein sequence ID" value="KAE9603160.1"/>
    <property type="molecule type" value="Genomic_DNA"/>
</dbReference>
<evidence type="ECO:0000313" key="2">
    <source>
        <dbReference type="EMBL" id="KAE9603160.1"/>
    </source>
</evidence>
<protein>
    <submittedName>
        <fullName evidence="2">Uncharacterized protein</fullName>
    </submittedName>
</protein>
<reference evidence="3" key="1">
    <citation type="journal article" date="2020" name="Nat. Commun.">
        <title>Genome sequence of the cluster root forming white lupin.</title>
        <authorList>
            <person name="Hufnagel B."/>
            <person name="Marques A."/>
            <person name="Soriano A."/>
            <person name="Marques L."/>
            <person name="Divol F."/>
            <person name="Doumas P."/>
            <person name="Sallet E."/>
            <person name="Mancinotti D."/>
            <person name="Carrere S."/>
            <person name="Marande W."/>
            <person name="Arribat S."/>
            <person name="Keller J."/>
            <person name="Huneau C."/>
            <person name="Blein T."/>
            <person name="Aime D."/>
            <person name="Laguerre M."/>
            <person name="Taylor J."/>
            <person name="Schubert V."/>
            <person name="Nelson M."/>
            <person name="Geu-Flores F."/>
            <person name="Crespi M."/>
            <person name="Gallardo-Guerrero K."/>
            <person name="Delaux P.-M."/>
            <person name="Salse J."/>
            <person name="Berges H."/>
            <person name="Guyot R."/>
            <person name="Gouzy J."/>
            <person name="Peret B."/>
        </authorList>
    </citation>
    <scope>NUCLEOTIDE SEQUENCE [LARGE SCALE GENOMIC DNA]</scope>
    <source>
        <strain evidence="3">cv. Amiga</strain>
    </source>
</reference>
<proteinExistence type="predicted"/>
<feature type="transmembrane region" description="Helical" evidence="1">
    <location>
        <begin position="73"/>
        <end position="96"/>
    </location>
</feature>
<sequence length="105" mass="12682">MPSIIIFYVTWFLVRNFLSFTYYPVIRLLIFSQSPYLLHDILLYCPRLDLVGMCWRANLIAFDSYSYIPLSVYYYFILIILFLSVCYYYILMTLLLECNMYALTL</sequence>
<accession>A0A6A4PNV5</accession>
<evidence type="ECO:0000256" key="1">
    <source>
        <dbReference type="SAM" id="Phobius"/>
    </source>
</evidence>
<keyword evidence="3" id="KW-1185">Reference proteome</keyword>
<name>A0A6A4PNV5_LUPAL</name>
<feature type="transmembrane region" description="Helical" evidence="1">
    <location>
        <begin position="6"/>
        <end position="29"/>
    </location>
</feature>
<keyword evidence="1" id="KW-1133">Transmembrane helix</keyword>